<evidence type="ECO:0000256" key="1">
    <source>
        <dbReference type="SAM" id="SignalP"/>
    </source>
</evidence>
<feature type="signal peptide" evidence="1">
    <location>
        <begin position="1"/>
        <end position="29"/>
    </location>
</feature>
<dbReference type="Proteomes" id="UP000595703">
    <property type="component" value="Chromosome"/>
</dbReference>
<gene>
    <name evidence="2" type="ORF">RVR_298</name>
</gene>
<organism evidence="2 3">
    <name type="scientific">Actinacidiphila reveromycinica</name>
    <dbReference type="NCBI Taxonomy" id="659352"/>
    <lineage>
        <taxon>Bacteria</taxon>
        <taxon>Bacillati</taxon>
        <taxon>Actinomycetota</taxon>
        <taxon>Actinomycetes</taxon>
        <taxon>Kitasatosporales</taxon>
        <taxon>Streptomycetaceae</taxon>
        <taxon>Actinacidiphila</taxon>
    </lineage>
</organism>
<reference evidence="2 3" key="4">
    <citation type="journal article" date="2020" name="Sci. Rep.">
        <title>beta-carboline chemical signals induce reveromycin production through a LuxR family regulator in Streptomyces sp. SN-593.</title>
        <authorList>
            <person name="Panthee S."/>
            <person name="Kito N."/>
            <person name="Hayashi T."/>
            <person name="Shimizu T."/>
            <person name="Ishikawa J."/>
            <person name="Hamamoto H."/>
            <person name="Osada H."/>
            <person name="Takahashi S."/>
        </authorList>
    </citation>
    <scope>NUCLEOTIDE SEQUENCE [LARGE SCALE GENOMIC DNA]</scope>
    <source>
        <strain evidence="2 3">SN-593</strain>
    </source>
</reference>
<dbReference type="EMBL" id="AP018365">
    <property type="protein sequence ID" value="BBA95443.1"/>
    <property type="molecule type" value="Genomic_DNA"/>
</dbReference>
<feature type="chain" id="PRO_5032267061" evidence="1">
    <location>
        <begin position="30"/>
        <end position="138"/>
    </location>
</feature>
<reference evidence="2 3" key="3">
    <citation type="journal article" date="2011" name="Nat. Chem. Biol.">
        <title>Reveromycin A biosynthesis uses RevG and RevJ for stereospecific spiroacetal formation.</title>
        <authorList>
            <person name="Takahashi S."/>
            <person name="Toyoda A."/>
            <person name="Sekiyama Y."/>
            <person name="Takagi H."/>
            <person name="Nogawa T."/>
            <person name="Uramoto M."/>
            <person name="Suzuki R."/>
            <person name="Koshino H."/>
            <person name="Kumano T."/>
            <person name="Panthee S."/>
            <person name="Dairi T."/>
            <person name="Ishikawa J."/>
            <person name="Ikeda H."/>
            <person name="Sakaki Y."/>
            <person name="Osada H."/>
        </authorList>
    </citation>
    <scope>NUCLEOTIDE SEQUENCE [LARGE SCALE GENOMIC DNA]</scope>
    <source>
        <strain evidence="2 3">SN-593</strain>
    </source>
</reference>
<evidence type="ECO:0000313" key="3">
    <source>
        <dbReference type="Proteomes" id="UP000595703"/>
    </source>
</evidence>
<reference evidence="2 3" key="1">
    <citation type="journal article" date="2010" name="J. Bacteriol.">
        <title>Biochemical characterization of a novel indole prenyltransferase from Streptomyces sp. SN-593.</title>
        <authorList>
            <person name="Takahashi S."/>
            <person name="Takagi H."/>
            <person name="Toyoda A."/>
            <person name="Uramoto M."/>
            <person name="Nogawa T."/>
            <person name="Ueki M."/>
            <person name="Sakaki Y."/>
            <person name="Osada H."/>
        </authorList>
    </citation>
    <scope>NUCLEOTIDE SEQUENCE [LARGE SCALE GENOMIC DNA]</scope>
    <source>
        <strain evidence="2 3">SN-593</strain>
    </source>
</reference>
<sequence length="138" mass="14618">MRWKWKRRLGVVAAMIAALAFGASEQASAAVPPANVGWLYTTSGSGAVFFDADLSGYPSMEKITVCDNRSDGRGIVATLTGTDPEGGSVGVIIRDPSNNGTCTADYRNYFADGYYVYVGVCEYWGDNEANCAYGTGVA</sequence>
<proteinExistence type="predicted"/>
<keyword evidence="3" id="KW-1185">Reference proteome</keyword>
<dbReference type="KEGG" id="arev:RVR_298"/>
<dbReference type="AlphaFoldDB" id="A0A7U3VLE0"/>
<evidence type="ECO:0000313" key="2">
    <source>
        <dbReference type="EMBL" id="BBA95443.1"/>
    </source>
</evidence>
<protein>
    <submittedName>
        <fullName evidence="2">Uncharacterized protein</fullName>
    </submittedName>
</protein>
<keyword evidence="1" id="KW-0732">Signal</keyword>
<name>A0A7U3VLE0_9ACTN</name>
<reference evidence="2 3" key="2">
    <citation type="journal article" date="2011" name="J. Antibiot.">
        <title>Furaquinocins I and J: novel polyketide isoprenoid hybrid compounds from Streptomyces reveromyceticus SN-593.</title>
        <authorList>
            <person name="Panthee S."/>
            <person name="Takahashi S."/>
            <person name="Takagi H."/>
            <person name="Nogawa T."/>
            <person name="Oowada E."/>
            <person name="Uramoto M."/>
            <person name="Osada H."/>
        </authorList>
    </citation>
    <scope>NUCLEOTIDE SEQUENCE [LARGE SCALE GENOMIC DNA]</scope>
    <source>
        <strain evidence="2 3">SN-593</strain>
    </source>
</reference>
<accession>A0A7U3VLE0</accession>